<dbReference type="STRING" id="187493.CN03_02565"/>
<dbReference type="Proteomes" id="UP000011866">
    <property type="component" value="Chromosome"/>
</dbReference>
<dbReference type="HOGENOM" id="CLU_578620_0_0_6"/>
<evidence type="ECO:0008006" key="3">
    <source>
        <dbReference type="Google" id="ProtNLM"/>
    </source>
</evidence>
<accession>M5DN64</accession>
<dbReference type="KEGG" id="tol:TOL_0414"/>
<dbReference type="EMBL" id="HF680312">
    <property type="protein sequence ID" value="CCU70856.1"/>
    <property type="molecule type" value="Genomic_DNA"/>
</dbReference>
<dbReference type="AlphaFoldDB" id="M5DN64"/>
<proteinExistence type="predicted"/>
<organism evidence="1 2">
    <name type="scientific">Thalassolituus oleivorans MIL-1</name>
    <dbReference type="NCBI Taxonomy" id="1298593"/>
    <lineage>
        <taxon>Bacteria</taxon>
        <taxon>Pseudomonadati</taxon>
        <taxon>Pseudomonadota</taxon>
        <taxon>Gammaproteobacteria</taxon>
        <taxon>Oceanospirillales</taxon>
        <taxon>Oceanospirillaceae</taxon>
        <taxon>Thalassolituus</taxon>
    </lineage>
</organism>
<keyword evidence="2" id="KW-1185">Reference proteome</keyword>
<evidence type="ECO:0000313" key="1">
    <source>
        <dbReference type="EMBL" id="CCU70856.1"/>
    </source>
</evidence>
<protein>
    <recommendedName>
        <fullName evidence="3">TPR repeat-containing protein</fullName>
    </recommendedName>
</protein>
<dbReference type="eggNOG" id="ENOG5033GFB">
    <property type="taxonomic scope" value="Bacteria"/>
</dbReference>
<name>M5DN64_9GAMM</name>
<gene>
    <name evidence="1" type="ORF">TOL_0414</name>
</gene>
<evidence type="ECO:0000313" key="2">
    <source>
        <dbReference type="Proteomes" id="UP000011866"/>
    </source>
</evidence>
<sequence length="511" mass="57240">MRFRHSAFDLVSDIQNPSCILEPSEIVDFIMRYFAILALSGLVWASGSAAEQARTMDAGSGSETAPSVAINDVPTKVVESTCPVVSFADVFADPDNIRLNYCYLRQKVDGGELKAALPVVERLLLLEPHQEQVRVLYASLLYHNDMMSDAKREFTGVDRVRLPQNNQTLVIDYLRKIDELDKRLNQSLDFSLGGHFDDNRNAAPEGDTILFYGFEFPYKIEKVDDYGTQGTARYDIAYKFGQYRSHRLLGSLEYARDNQAYYDNEDFASLNSSAGARFDLGGSDLTTLGYYSFHRLNGNSFLRSVGSQLSLSHSWYLREQKLTYRTIASSGWFSDTYMNSDASQNAEMNSGDRVYARLYGSVTFNSSQQLSLGLNYTNKNTDAPDTTDYEYDAWSASIGHLWMFGAGHSLSSYVSGGRTSYKGSAESVTGDPRKVRLDTPVRVSITLESPIAWFVDAMAIGAGSKTAANLPGFKNFTLALSGEYLSNHSNIPNYDYNNVRWQALLRKRFEF</sequence>
<reference evidence="1 2" key="1">
    <citation type="journal article" date="2013" name="Genome Announc.">
        <title>Genome Sequence of Thalassolituus oleivorans MIL-1 (DSM 14913T).</title>
        <authorList>
            <person name="Golyshin P.N."/>
            <person name="Werner J."/>
            <person name="Chernikova T.N."/>
            <person name="Tran H."/>
            <person name="Ferrer M."/>
            <person name="Yakimov M.M."/>
            <person name="Teeling H."/>
            <person name="Golyshina O.V."/>
        </authorList>
    </citation>
    <scope>NUCLEOTIDE SEQUENCE [LARGE SCALE GENOMIC DNA]</scope>
    <source>
        <strain evidence="1 2">MIL-1</strain>
    </source>
</reference>